<feature type="transmembrane region" description="Helical" evidence="7">
    <location>
        <begin position="399"/>
        <end position="419"/>
    </location>
</feature>
<dbReference type="PANTHER" id="PTHR30572">
    <property type="entry name" value="MEMBRANE COMPONENT OF TRANSPORTER-RELATED"/>
    <property type="match status" value="1"/>
</dbReference>
<feature type="domain" description="MacB-like periplasmic core" evidence="9">
    <location>
        <begin position="22"/>
        <end position="268"/>
    </location>
</feature>
<evidence type="ECO:0000256" key="7">
    <source>
        <dbReference type="SAM" id="Phobius"/>
    </source>
</evidence>
<reference evidence="10 11" key="1">
    <citation type="submission" date="2019-03" db="EMBL/GenBank/DDBJ databases">
        <title>Genomic Encyclopedia of Type Strains, Phase IV (KMG-IV): sequencing the most valuable type-strain genomes for metagenomic binning, comparative biology and taxonomic classification.</title>
        <authorList>
            <person name="Goeker M."/>
        </authorList>
    </citation>
    <scope>NUCLEOTIDE SEQUENCE [LARGE SCALE GENOMIC DNA]</scope>
    <source>
        <strain evidence="10 11">DSM 100451</strain>
    </source>
</reference>
<dbReference type="Proteomes" id="UP000295184">
    <property type="component" value="Unassembled WGS sequence"/>
</dbReference>
<feature type="transmembrane region" description="Helical" evidence="7">
    <location>
        <begin position="21"/>
        <end position="42"/>
    </location>
</feature>
<dbReference type="Pfam" id="PF02687">
    <property type="entry name" value="FtsX"/>
    <property type="match status" value="1"/>
</dbReference>
<keyword evidence="3 7" id="KW-0812">Transmembrane</keyword>
<organism evidence="10 11">
    <name type="scientific">Allofournierella massiliensis</name>
    <dbReference type="NCBI Taxonomy" id="1650663"/>
    <lineage>
        <taxon>Bacteria</taxon>
        <taxon>Bacillati</taxon>
        <taxon>Bacillota</taxon>
        <taxon>Clostridia</taxon>
        <taxon>Eubacteriales</taxon>
        <taxon>Oscillospiraceae</taxon>
        <taxon>Allofournierella</taxon>
    </lineage>
</organism>
<evidence type="ECO:0000259" key="8">
    <source>
        <dbReference type="Pfam" id="PF02687"/>
    </source>
</evidence>
<keyword evidence="4 7" id="KW-1133">Transmembrane helix</keyword>
<evidence type="ECO:0000256" key="5">
    <source>
        <dbReference type="ARBA" id="ARBA00023136"/>
    </source>
</evidence>
<evidence type="ECO:0000313" key="10">
    <source>
        <dbReference type="EMBL" id="TCL53365.1"/>
    </source>
</evidence>
<dbReference type="AlphaFoldDB" id="A0A4R1QMC0"/>
<feature type="transmembrane region" description="Helical" evidence="7">
    <location>
        <begin position="356"/>
        <end position="379"/>
    </location>
</feature>
<feature type="domain" description="ABC3 transporter permease C-terminal" evidence="8">
    <location>
        <begin position="316"/>
        <end position="429"/>
    </location>
</feature>
<dbReference type="PANTHER" id="PTHR30572:SF4">
    <property type="entry name" value="ABC TRANSPORTER PERMEASE YTRF"/>
    <property type="match status" value="1"/>
</dbReference>
<keyword evidence="2" id="KW-1003">Cell membrane</keyword>
<gene>
    <name evidence="10" type="ORF">EDD77_1364</name>
</gene>
<proteinExistence type="inferred from homology"/>
<dbReference type="STRING" id="1650663.GCA_001486665_00548"/>
<keyword evidence="5 7" id="KW-0472">Membrane</keyword>
<dbReference type="RefSeq" id="WP_058963057.1">
    <property type="nucleotide sequence ID" value="NZ_CABKVM010000012.1"/>
</dbReference>
<comment type="subcellular location">
    <subcellularLocation>
        <location evidence="1">Cell membrane</location>
        <topology evidence="1">Multi-pass membrane protein</topology>
    </subcellularLocation>
</comment>
<dbReference type="GO" id="GO:0022857">
    <property type="term" value="F:transmembrane transporter activity"/>
    <property type="evidence" value="ECO:0007669"/>
    <property type="project" value="TreeGrafter"/>
</dbReference>
<comment type="similarity">
    <text evidence="6">Belongs to the ABC-4 integral membrane protein family.</text>
</comment>
<evidence type="ECO:0000256" key="4">
    <source>
        <dbReference type="ARBA" id="ARBA00022989"/>
    </source>
</evidence>
<dbReference type="GeneID" id="97382303"/>
<dbReference type="InterPro" id="IPR003838">
    <property type="entry name" value="ABC3_permease_C"/>
</dbReference>
<dbReference type="GO" id="GO:0005886">
    <property type="term" value="C:plasma membrane"/>
    <property type="evidence" value="ECO:0007669"/>
    <property type="project" value="UniProtKB-SubCell"/>
</dbReference>
<dbReference type="InterPro" id="IPR050250">
    <property type="entry name" value="Macrolide_Exporter_MacB"/>
</dbReference>
<name>A0A4R1QMC0_9FIRM</name>
<evidence type="ECO:0000256" key="2">
    <source>
        <dbReference type="ARBA" id="ARBA00022475"/>
    </source>
</evidence>
<dbReference type="InterPro" id="IPR025857">
    <property type="entry name" value="MacB_PCD"/>
</dbReference>
<accession>A0A4R1QMC0</accession>
<dbReference type="EMBL" id="SLUM01000036">
    <property type="protein sequence ID" value="TCL53365.1"/>
    <property type="molecule type" value="Genomic_DNA"/>
</dbReference>
<evidence type="ECO:0000256" key="1">
    <source>
        <dbReference type="ARBA" id="ARBA00004651"/>
    </source>
</evidence>
<dbReference type="Pfam" id="PF12704">
    <property type="entry name" value="MacB_PCD"/>
    <property type="match status" value="1"/>
</dbReference>
<evidence type="ECO:0000256" key="3">
    <source>
        <dbReference type="ARBA" id="ARBA00022692"/>
    </source>
</evidence>
<evidence type="ECO:0000259" key="9">
    <source>
        <dbReference type="Pfam" id="PF12704"/>
    </source>
</evidence>
<evidence type="ECO:0000313" key="11">
    <source>
        <dbReference type="Proteomes" id="UP000295184"/>
    </source>
</evidence>
<feature type="transmembrane region" description="Helical" evidence="7">
    <location>
        <begin position="312"/>
        <end position="335"/>
    </location>
</feature>
<sequence>MPIFENVRLALTSLRANKLRALLTMLGIIIGISAVIAIITVGDSLSGSLAQEMSSFGARDVTLSVVQKDDPFASGSFDTLGDSEELDKLLESFEYKEPSASDRISDAMLQEYQKKFADQLQAVAVSENFGNIRVVSGRYKASGQLMGVSPGQQTLDKMKLLAGRFITDADSTSHRAVAVVSDRFVSQYFGSKATPESALGKSFKTDVGNIPLRLYIIGVYEYKAAKGQTITRNLDTNVYIPVGSGFQLLQRDGGYQTVTLQSREDVNNQIFMDRTREFFNSFYSHNPNFNVSVSSLDEVVKSMNKMTQSVKLGISAIAAISLLVGGIGVMNIMMVSVTERTREIGIRMALGAKGRVILFQFIVEAIIICLIGGLIGVLLGVGLGSAGAMLMHYPVKPSLAAALIAVLFSMAIGVFFGYYPAKRAARLDPIEALRYE</sequence>
<protein>
    <submittedName>
        <fullName evidence="10">Putative ABC transport system permease protein</fullName>
    </submittedName>
</protein>
<evidence type="ECO:0000256" key="6">
    <source>
        <dbReference type="ARBA" id="ARBA00038076"/>
    </source>
</evidence>
<comment type="caution">
    <text evidence="10">The sequence shown here is derived from an EMBL/GenBank/DDBJ whole genome shotgun (WGS) entry which is preliminary data.</text>
</comment>